<organism evidence="1 2">
    <name type="scientific">Alistipes finegoldii</name>
    <dbReference type="NCBI Taxonomy" id="214856"/>
    <lineage>
        <taxon>Bacteria</taxon>
        <taxon>Pseudomonadati</taxon>
        <taxon>Bacteroidota</taxon>
        <taxon>Bacteroidia</taxon>
        <taxon>Bacteroidales</taxon>
        <taxon>Rikenellaceae</taxon>
        <taxon>Alistipes</taxon>
    </lineage>
</organism>
<accession>A0AA37KK41</accession>
<evidence type="ECO:0000313" key="2">
    <source>
        <dbReference type="Proteomes" id="UP001055105"/>
    </source>
</evidence>
<gene>
    <name evidence="1" type="ORF">CE91St16_02800</name>
</gene>
<protein>
    <recommendedName>
        <fullName evidence="3">Fimbrillin family protein</fullName>
    </recommendedName>
</protein>
<reference evidence="1" key="1">
    <citation type="submission" date="2022-01" db="EMBL/GenBank/DDBJ databases">
        <title>Novel bile acid biosynthetic pathways are enriched in the microbiome of centenarians.</title>
        <authorList>
            <person name="Sato Y."/>
            <person name="Atarashi K."/>
            <person name="Plichta R.D."/>
            <person name="Arai Y."/>
            <person name="Sasajima S."/>
            <person name="Kearney M.S."/>
            <person name="Suda W."/>
            <person name="Takeshita K."/>
            <person name="Sasaki T."/>
            <person name="Okamoto S."/>
            <person name="Skelly N.A."/>
            <person name="Okamura Y."/>
            <person name="Vlamakis H."/>
            <person name="Li Y."/>
            <person name="Tanoue T."/>
            <person name="Takei H."/>
            <person name="Nittono H."/>
            <person name="Narushima S."/>
            <person name="Irie J."/>
            <person name="Itoh H."/>
            <person name="Moriya K."/>
            <person name="Sugiura Y."/>
            <person name="Suematsu M."/>
            <person name="Moritoki N."/>
            <person name="Shibata S."/>
            <person name="Littman R.D."/>
            <person name="Fischbach A.M."/>
            <person name="Uwamino Y."/>
            <person name="Inoue T."/>
            <person name="Honda A."/>
            <person name="Hattori M."/>
            <person name="Murai T."/>
            <person name="Xavier J.R."/>
            <person name="Hirose N."/>
            <person name="Honda K."/>
        </authorList>
    </citation>
    <scope>NUCLEOTIDE SEQUENCE</scope>
    <source>
        <strain evidence="1">CE91-St16</strain>
    </source>
</reference>
<proteinExistence type="predicted"/>
<evidence type="ECO:0000313" key="1">
    <source>
        <dbReference type="EMBL" id="GKI17372.1"/>
    </source>
</evidence>
<dbReference type="Proteomes" id="UP001055105">
    <property type="component" value="Unassembled WGS sequence"/>
</dbReference>
<dbReference type="PROSITE" id="PS51257">
    <property type="entry name" value="PROKAR_LIPOPROTEIN"/>
    <property type="match status" value="1"/>
</dbReference>
<dbReference type="EMBL" id="BQOL01000001">
    <property type="protein sequence ID" value="GKI17372.1"/>
    <property type="molecule type" value="Genomic_DNA"/>
</dbReference>
<evidence type="ECO:0008006" key="3">
    <source>
        <dbReference type="Google" id="ProtNLM"/>
    </source>
</evidence>
<comment type="caution">
    <text evidence="1">The sequence shown here is derived from an EMBL/GenBank/DDBJ whole genome shotgun (WGS) entry which is preliminary data.</text>
</comment>
<sequence length="655" mass="70614">MIMYLNKRIIFGWLLLGGLFAGACGEDEPAPAAEPLDLSIRAALAPVLTADGTASVEECRMEWSADDAFGLWGRSSRFADNNVCFTLQEVSADGEGVFSGSVSDAPGAGPQTLRALYLYRDNRGFDPAYLSVKLPAAQIQSGGVCDVKRYGFLVATLKNADVASGEVAMEFSTPCAVLKLEIDAAGTPLADKKLSSVRIESERPLIGSMIYNLERNEVEVPCNGKTVNLTLADTPSLSGKCAAWFTLCEAELAGAPLKIQLLCTDKSVVDIVCEPQIALQAARVSELPLNLAALIASGDAEVSEFRVDLSENGTSNCYVVSAADKYKFRPTCGNSNDLPAGMTRIDWLWMSAPDLITEVGYEKGMVVFRAGEAHGNAVIAAFNDAGEIVWSWHIWLTEDPAADLHAGMSKSYQLLDRNLGAVSTEVDDYLSYGLYYQWGRKDPFIGPRHHGTKVKREETPGFSAATADYVVNTAYGGTFKLVKNTELPSGGEIGYAVANPMNFVCFGAEQNGSGQTWFNSDFKQYLTLWGYNEATSSSSKTIYDPCPVGYKVPHFTGTVWAGVAATNLPVMSNAGLYGVMFSGAEGSSYYPAAGFRDHTGGFLSYMGQCATFWSAMTYNNLNVRGMKIEPAGKTYVNVNIKFNAAYGQSVRCVKE</sequence>
<name>A0AA37KK41_9BACT</name>
<dbReference type="AlphaFoldDB" id="A0AA37KK41"/>